<organism evidence="4">
    <name type="scientific">Eichhornia crassipes</name>
    <name type="common">Water hyacinth</name>
    <name type="synonym">Piaropus crassipes</name>
    <dbReference type="NCBI Taxonomy" id="44947"/>
    <lineage>
        <taxon>Eukaryota</taxon>
        <taxon>Viridiplantae</taxon>
        <taxon>Streptophyta</taxon>
        <taxon>Embryophyta</taxon>
        <taxon>Tracheophyta</taxon>
        <taxon>Spermatophyta</taxon>
        <taxon>Magnoliopsida</taxon>
        <taxon>Liliopsida</taxon>
        <taxon>Commelinales</taxon>
        <taxon>Pontederiaceae</taxon>
        <taxon>Pontederia</taxon>
        <taxon>Pontederia subgen. Oshunae</taxon>
    </lineage>
</organism>
<sequence length="414" mass="43426">MHGHHFGRGPPPQQPPPHHDHGHHYGPQAPFSTPSNATANSQPAAEPAAEKTTSSGEGSVAAPVITPFTLQPVKVSTPGYVQSSFLKLGPCGGTGGTPFSTPLDENTKLLSVKVWEGPDGLAGIQAKYELNGEITTSPIWGTSQQDTENFNEVTFDAEQGEILISIAGTVDKSSEGDIVVVQSLSLVTNVATYGPMGNATNSTAREFSLTAGNDGHIIGFFGFSGALLESIGVLAKPAAPATEILPLPATGLALQGPSGGVGGQEFTMNMNADTKFFGIKLIINSLSTIAAIQFMYDTAEEKGRYTDLFGSNTLPGRQYLTVEFEGGAHFLTCVRGTVAITKDLRFFYQTGVLGDEGDTLAVTSLTFVTDDGKTYGPFGTEEGGVPFSYTGKIVGFHGRTSWLLYSIGVIVAPN</sequence>
<dbReference type="AlphaFoldDB" id="C7F6V9"/>
<feature type="domain" description="Jacalin-type lectin" evidence="3">
    <location>
        <begin position="85"/>
        <end position="237"/>
    </location>
</feature>
<name>C7F6V9_EICCR</name>
<dbReference type="InterPro" id="IPR036404">
    <property type="entry name" value="Jacalin-like_lectin_dom_sf"/>
</dbReference>
<protein>
    <submittedName>
        <fullName evidence="4">Jacalin-related lectin</fullName>
    </submittedName>
</protein>
<feature type="domain" description="Jacalin-type lectin" evidence="3">
    <location>
        <begin position="249"/>
        <end position="413"/>
    </location>
</feature>
<dbReference type="EMBL" id="GQ336876">
    <property type="protein sequence ID" value="ACT79247.1"/>
    <property type="molecule type" value="mRNA"/>
</dbReference>
<reference evidence="4" key="1">
    <citation type="journal article" date="2009" name="Planta">
        <title>Isolation of a low-sulfur tolerance gene from Eichhornia crassipes using a functional gene-mining approach.</title>
        <authorList>
            <person name="Liu X."/>
            <person name="Chen X."/>
            <person name="Oliver D.J."/>
            <person name="Xiang C.B."/>
        </authorList>
    </citation>
    <scope>NUCLEOTIDE SEQUENCE</scope>
</reference>
<evidence type="ECO:0000259" key="3">
    <source>
        <dbReference type="PROSITE" id="PS51752"/>
    </source>
</evidence>
<accession>C7F6V9</accession>
<dbReference type="Pfam" id="PF01419">
    <property type="entry name" value="Jacalin"/>
    <property type="match status" value="2"/>
</dbReference>
<dbReference type="SUPFAM" id="SSF51101">
    <property type="entry name" value="Mannose-binding lectins"/>
    <property type="match status" value="2"/>
</dbReference>
<evidence type="ECO:0000256" key="2">
    <source>
        <dbReference type="SAM" id="MobiDB-lite"/>
    </source>
</evidence>
<feature type="region of interest" description="Disordered" evidence="2">
    <location>
        <begin position="1"/>
        <end position="58"/>
    </location>
</feature>
<keyword evidence="1 4" id="KW-0430">Lectin</keyword>
<dbReference type="Gene3D" id="2.100.10.30">
    <property type="entry name" value="Jacalin-like lectin domain"/>
    <property type="match status" value="2"/>
</dbReference>
<dbReference type="PANTHER" id="PTHR46506">
    <property type="entry name" value="OS05G0143600 PROTEIN"/>
    <property type="match status" value="1"/>
</dbReference>
<evidence type="ECO:0000313" key="4">
    <source>
        <dbReference type="EMBL" id="ACT79247.1"/>
    </source>
</evidence>
<dbReference type="PROSITE" id="PS51752">
    <property type="entry name" value="JACALIN_LECTIN"/>
    <property type="match status" value="2"/>
</dbReference>
<dbReference type="InterPro" id="IPR001229">
    <property type="entry name" value="Jacalin-like_lectin_dom"/>
</dbReference>
<dbReference type="SMART" id="SM00915">
    <property type="entry name" value="Jacalin"/>
    <property type="match status" value="2"/>
</dbReference>
<dbReference type="GO" id="GO:0030246">
    <property type="term" value="F:carbohydrate binding"/>
    <property type="evidence" value="ECO:0007669"/>
    <property type="project" value="UniProtKB-KW"/>
</dbReference>
<feature type="compositionally biased region" description="Polar residues" evidence="2">
    <location>
        <begin position="30"/>
        <end position="43"/>
    </location>
</feature>
<evidence type="ECO:0000256" key="1">
    <source>
        <dbReference type="ARBA" id="ARBA00022734"/>
    </source>
</evidence>
<gene>
    <name evidence="4" type="primary">JRL</name>
</gene>
<proteinExistence type="evidence at transcript level"/>